<keyword evidence="2" id="KW-0472">Membrane</keyword>
<name>A0AAV5ASF8_9AGAM</name>
<feature type="region of interest" description="Disordered" evidence="1">
    <location>
        <begin position="287"/>
        <end position="311"/>
    </location>
</feature>
<comment type="caution">
    <text evidence="3">The sequence shown here is derived from an EMBL/GenBank/DDBJ whole genome shotgun (WGS) entry which is preliminary data.</text>
</comment>
<keyword evidence="2" id="KW-1133">Transmembrane helix</keyword>
<dbReference type="EMBL" id="BPWL01000011">
    <property type="protein sequence ID" value="GJJ15938.1"/>
    <property type="molecule type" value="Genomic_DNA"/>
</dbReference>
<protein>
    <submittedName>
        <fullName evidence="3">Uncharacterized protein</fullName>
    </submittedName>
</protein>
<sequence>MKVFGTVNIANFTKTPDPTWQCSLDGIDIEPNPFQFPENNWELCSVDSIPDGSHELVVNITSNGMPFYLDYLEYRASATISLENSLILIDNNDPAIDYISGWDPLGSTANQTTDPDGLVKVTFVGTQLSWYGFIPTEESHHASSGAYSIDGGPLATFQLHGLSSSITDTRYNQLFFTTPMLEMGTHVLSVNYTGQTDQTPLTLYYLIVANGSFASPPFSTGGDTNETGSRTQVSDPTTSSNGVLSGSTRTSPSHVGAVVGGVVGSLIAVIIMIIFFIWFKSHRRRRQGHPTNGIIPSRTQRQRPPILLPLPLPPPLSPLETSYDPPQNRIRYASQLTEMTSAESYSSYSTTTNTTSFHAATNRVSAQPTIASIASTIIRTAIRRPLPVAPALVVSKKPMGQIITPDVVQHKDSRIRLPTLSRMRPGQATGSEEFIPRRNYVIMNDSDSFT</sequence>
<gene>
    <name evidence="3" type="ORF">Clacol_010217</name>
</gene>
<evidence type="ECO:0000313" key="3">
    <source>
        <dbReference type="EMBL" id="GJJ15938.1"/>
    </source>
</evidence>
<feature type="transmembrane region" description="Helical" evidence="2">
    <location>
        <begin position="255"/>
        <end position="279"/>
    </location>
</feature>
<keyword evidence="2" id="KW-0812">Transmembrane</keyword>
<keyword evidence="4" id="KW-1185">Reference proteome</keyword>
<accession>A0AAV5ASF8</accession>
<evidence type="ECO:0000313" key="4">
    <source>
        <dbReference type="Proteomes" id="UP001050691"/>
    </source>
</evidence>
<evidence type="ECO:0000256" key="2">
    <source>
        <dbReference type="SAM" id="Phobius"/>
    </source>
</evidence>
<proteinExistence type="predicted"/>
<reference evidence="3" key="1">
    <citation type="submission" date="2021-10" db="EMBL/GenBank/DDBJ databases">
        <title>De novo Genome Assembly of Clathrus columnatus (Basidiomycota, Fungi) Using Illumina and Nanopore Sequence Data.</title>
        <authorList>
            <person name="Ogiso-Tanaka E."/>
            <person name="Itagaki H."/>
            <person name="Hosoya T."/>
            <person name="Hosaka K."/>
        </authorList>
    </citation>
    <scope>NUCLEOTIDE SEQUENCE</scope>
    <source>
        <strain evidence="3">MO-923</strain>
    </source>
</reference>
<dbReference type="Gene3D" id="2.60.120.260">
    <property type="entry name" value="Galactose-binding domain-like"/>
    <property type="match status" value="1"/>
</dbReference>
<evidence type="ECO:0000256" key="1">
    <source>
        <dbReference type="SAM" id="MobiDB-lite"/>
    </source>
</evidence>
<organism evidence="3 4">
    <name type="scientific">Clathrus columnatus</name>
    <dbReference type="NCBI Taxonomy" id="1419009"/>
    <lineage>
        <taxon>Eukaryota</taxon>
        <taxon>Fungi</taxon>
        <taxon>Dikarya</taxon>
        <taxon>Basidiomycota</taxon>
        <taxon>Agaricomycotina</taxon>
        <taxon>Agaricomycetes</taxon>
        <taxon>Phallomycetidae</taxon>
        <taxon>Phallales</taxon>
        <taxon>Clathraceae</taxon>
        <taxon>Clathrus</taxon>
    </lineage>
</organism>
<dbReference type="AlphaFoldDB" id="A0AAV5ASF8"/>
<dbReference type="Proteomes" id="UP001050691">
    <property type="component" value="Unassembled WGS sequence"/>
</dbReference>
<feature type="region of interest" description="Disordered" evidence="1">
    <location>
        <begin position="217"/>
        <end position="250"/>
    </location>
</feature>